<feature type="compositionally biased region" description="Polar residues" evidence="3">
    <location>
        <begin position="636"/>
        <end position="648"/>
    </location>
</feature>
<feature type="region of interest" description="Disordered" evidence="3">
    <location>
        <begin position="625"/>
        <end position="677"/>
    </location>
</feature>
<dbReference type="EMBL" id="JNOM01000166">
    <property type="protein sequence ID" value="KNG85235.1"/>
    <property type="molecule type" value="Genomic_DNA"/>
</dbReference>
<accession>A0A0L1J0P2</accession>
<dbReference type="RefSeq" id="XP_015406158.1">
    <property type="nucleotide sequence ID" value="XM_015551774.1"/>
</dbReference>
<keyword evidence="2" id="KW-0539">Nucleus</keyword>
<feature type="compositionally biased region" description="Polar residues" evidence="3">
    <location>
        <begin position="459"/>
        <end position="479"/>
    </location>
</feature>
<feature type="compositionally biased region" description="Low complexity" evidence="3">
    <location>
        <begin position="498"/>
        <end position="514"/>
    </location>
</feature>
<comment type="caution">
    <text evidence="4">The sequence shown here is derived from an EMBL/GenBank/DDBJ whole genome shotgun (WGS) entry which is preliminary data.</text>
</comment>
<dbReference type="AlphaFoldDB" id="A0A0L1J0P2"/>
<feature type="compositionally biased region" description="Basic and acidic residues" evidence="3">
    <location>
        <begin position="16"/>
        <end position="29"/>
    </location>
</feature>
<keyword evidence="5" id="KW-1185">Reference proteome</keyword>
<feature type="compositionally biased region" description="Basic and acidic residues" evidence="3">
    <location>
        <begin position="655"/>
        <end position="666"/>
    </location>
</feature>
<feature type="compositionally biased region" description="Basic residues" evidence="3">
    <location>
        <begin position="440"/>
        <end position="451"/>
    </location>
</feature>
<dbReference type="InterPro" id="IPR011257">
    <property type="entry name" value="DNA_glycosylase"/>
</dbReference>
<dbReference type="GO" id="GO:0006281">
    <property type="term" value="P:DNA repair"/>
    <property type="evidence" value="ECO:0007669"/>
    <property type="project" value="InterPro"/>
</dbReference>
<organism evidence="4 5">
    <name type="scientific">Aspergillus nomiae NRRL (strain ATCC 15546 / NRRL 13137 / CBS 260.88 / M93)</name>
    <dbReference type="NCBI Taxonomy" id="1509407"/>
    <lineage>
        <taxon>Eukaryota</taxon>
        <taxon>Fungi</taxon>
        <taxon>Dikarya</taxon>
        <taxon>Ascomycota</taxon>
        <taxon>Pezizomycotina</taxon>
        <taxon>Eurotiomycetes</taxon>
        <taxon>Eurotiomycetidae</taxon>
        <taxon>Eurotiales</taxon>
        <taxon>Aspergillaceae</taxon>
        <taxon>Aspergillus</taxon>
        <taxon>Aspergillus subgen. Circumdati</taxon>
    </lineage>
</organism>
<proteinExistence type="predicted"/>
<dbReference type="InterPro" id="IPR045138">
    <property type="entry name" value="MeCP2/MBD4"/>
</dbReference>
<protein>
    <recommendedName>
        <fullName evidence="6">Pre-mRNA splicing factor</fullName>
    </recommendedName>
</protein>
<dbReference type="FunFam" id="1.10.340.30:FF:000020">
    <property type="entry name" value="Pre-mRNA splicing factor, putative"/>
    <property type="match status" value="1"/>
</dbReference>
<dbReference type="PANTHER" id="PTHR15074">
    <property type="entry name" value="METHYL-CPG-BINDING PROTEIN"/>
    <property type="match status" value="1"/>
</dbReference>
<evidence type="ECO:0000256" key="2">
    <source>
        <dbReference type="ARBA" id="ARBA00023242"/>
    </source>
</evidence>
<sequence length="957" mass="107223">MNNILKRVVSLFSVKEPQRDVPPAERDETPDQSPTMDHPKPVAVVVSPPVFDLDSYESFDEDYFRRTVDEILSDQASFENSFDEYHGAKMMDGTCDRGTSMMGCSAPGSSGSKASPYFPSKVARKRPVAHRVIRKVESTDEDDSEEDEETLILEEAEGIHDGQGGGKVVEREGPADSVAKIKLEELEKGGLGDDGVRVPKDEVGPAARAPSVIDVDACDDEDLEELSEERFVFASVSEEEHDRLVKFLLDHPFMREGAYPVKRSARRRFVSDVRREASISGMDEGALCVLIKWIKKTYLEVCVVADADKEGSEFGDEIDEKMVEHRSPRELKKERKRKRTSIDQARGQAKTKKTKRSDISMVPSKHDVREAINVDSDDSAIAISKSLSANIHVKEKDPAPQTDLQHTPTSHRVNHGNVQAGRPVLEHVTPITPTTPSIQKRNKQSISRKKPSPSMPRHYNSTPNHDVKSNEGNLQVSQERISRNDSSKKRSVSYDADPPSSYSKNPKSPSNLKNIAGSRKKKHGKKDKKRHLRKEIIRSETMPEISPLSRKGDQRATATRSVHGRPILGYGFLKPNDSQGLTTCAEVRSKYFRNPSRQTKLPKHSIPEETLLIFKELGLPPDILSSDSGLSDVPDDTTSINDNASLSHPTLRISPPRDHLAERSTESPRTPVKGASPVRSCIDLPKPALGRPAKVSPYFPQPLVDPESCIPFPPIDADSFGLVQEQLAHDPFRLLIATIFLNRTRGGVALPVLFKVFERYPTVEAMATANVCDLVDMIHCLGFQNQRTRKCISLAQMWMSHPPKKDERYRKLHYPCKLDGRDVRPQECIDDADPRVAWEVAHLPGVGAYSLDSWRIFCRDELRGLAKDWKGSGAATADFVPEWKTVLPHDKELRAYLTWMWLKEGWVWDRQTGHKTRASEKMMRAARRGGVALEENGNWILETSPVKKAANGLTTWD</sequence>
<name>A0A0L1J0P2_ASPN3</name>
<dbReference type="Gene3D" id="1.10.340.30">
    <property type="entry name" value="Hypothetical protein, domain 2"/>
    <property type="match status" value="1"/>
</dbReference>
<dbReference type="GO" id="GO:0005634">
    <property type="term" value="C:nucleus"/>
    <property type="evidence" value="ECO:0007669"/>
    <property type="project" value="UniProtKB-SubCell"/>
</dbReference>
<dbReference type="GO" id="GO:0003824">
    <property type="term" value="F:catalytic activity"/>
    <property type="evidence" value="ECO:0007669"/>
    <property type="project" value="InterPro"/>
</dbReference>
<feature type="region of interest" description="Disordered" evidence="3">
    <location>
        <begin position="391"/>
        <end position="560"/>
    </location>
</feature>
<evidence type="ECO:0000256" key="1">
    <source>
        <dbReference type="ARBA" id="ARBA00004123"/>
    </source>
</evidence>
<evidence type="ECO:0000313" key="4">
    <source>
        <dbReference type="EMBL" id="KNG85235.1"/>
    </source>
</evidence>
<feature type="region of interest" description="Disordered" evidence="3">
    <location>
        <begin position="15"/>
        <end position="42"/>
    </location>
</feature>
<dbReference type="GeneID" id="26808322"/>
<dbReference type="STRING" id="1509407.A0A0L1J0P2"/>
<dbReference type="OrthoDB" id="10265068at2759"/>
<comment type="subcellular location">
    <subcellularLocation>
        <location evidence="1">Nucleus</location>
    </subcellularLocation>
</comment>
<dbReference type="SUPFAM" id="SSF48150">
    <property type="entry name" value="DNA-glycosylase"/>
    <property type="match status" value="1"/>
</dbReference>
<evidence type="ECO:0000313" key="5">
    <source>
        <dbReference type="Proteomes" id="UP000037505"/>
    </source>
</evidence>
<dbReference type="Proteomes" id="UP000037505">
    <property type="component" value="Unassembled WGS sequence"/>
</dbReference>
<evidence type="ECO:0000256" key="3">
    <source>
        <dbReference type="SAM" id="MobiDB-lite"/>
    </source>
</evidence>
<dbReference type="PANTHER" id="PTHR15074:SF0">
    <property type="entry name" value="METHYL-CPG-BINDING DOMAIN PROTEIN 4-LIKE PROTEIN"/>
    <property type="match status" value="1"/>
</dbReference>
<feature type="region of interest" description="Disordered" evidence="3">
    <location>
        <begin position="325"/>
        <end position="361"/>
    </location>
</feature>
<feature type="compositionally biased region" description="Basic residues" evidence="3">
    <location>
        <begin position="518"/>
        <end position="533"/>
    </location>
</feature>
<gene>
    <name evidence="4" type="ORF">ANOM_006518</name>
</gene>
<reference evidence="4 5" key="1">
    <citation type="submission" date="2014-06" db="EMBL/GenBank/DDBJ databases">
        <title>The Genome of the Aflatoxigenic Filamentous Fungus Aspergillus nomius.</title>
        <authorList>
            <person name="Moore M.G."/>
            <person name="Shannon B.M."/>
            <person name="Brian M.M."/>
        </authorList>
    </citation>
    <scope>NUCLEOTIDE SEQUENCE [LARGE SCALE GENOMIC DNA]</scope>
    <source>
        <strain evidence="4 5">NRRL 13137</strain>
    </source>
</reference>
<feature type="compositionally biased region" description="Polar residues" evidence="3">
    <location>
        <begin position="402"/>
        <end position="411"/>
    </location>
</feature>
<evidence type="ECO:0008006" key="6">
    <source>
        <dbReference type="Google" id="ProtNLM"/>
    </source>
</evidence>
<dbReference type="GO" id="GO:0003677">
    <property type="term" value="F:DNA binding"/>
    <property type="evidence" value="ECO:0007669"/>
    <property type="project" value="InterPro"/>
</dbReference>